<dbReference type="InterPro" id="IPR011096">
    <property type="entry name" value="FTP_domain"/>
</dbReference>
<comment type="function">
    <text evidence="12">Extracellular zinc metalloprotease.</text>
</comment>
<dbReference type="Gene3D" id="3.10.450.490">
    <property type="match status" value="1"/>
</dbReference>
<comment type="subcellular location">
    <subcellularLocation>
        <location evidence="2 12">Secreted</location>
    </subcellularLocation>
</comment>
<evidence type="ECO:0000259" key="14">
    <source>
        <dbReference type="Pfam" id="PF02868"/>
    </source>
</evidence>
<dbReference type="Gene3D" id="3.10.450.40">
    <property type="match status" value="1"/>
</dbReference>
<evidence type="ECO:0000259" key="16">
    <source>
        <dbReference type="Pfam" id="PF07504"/>
    </source>
</evidence>
<dbReference type="SUPFAM" id="SSF55486">
    <property type="entry name" value="Metalloproteases ('zincins'), catalytic domain"/>
    <property type="match status" value="1"/>
</dbReference>
<dbReference type="Gene3D" id="3.10.170.10">
    <property type="match status" value="1"/>
</dbReference>
<name>A0ABT8N0C9_9BACL</name>
<protein>
    <recommendedName>
        <fullName evidence="12">Neutral metalloproteinase</fullName>
        <ecNumber evidence="12">3.4.24.-</ecNumber>
    </recommendedName>
</protein>
<evidence type="ECO:0000256" key="2">
    <source>
        <dbReference type="ARBA" id="ARBA00004613"/>
    </source>
</evidence>
<evidence type="ECO:0000256" key="12">
    <source>
        <dbReference type="RuleBase" id="RU366073"/>
    </source>
</evidence>
<dbReference type="CDD" id="cd09597">
    <property type="entry name" value="M4_TLP"/>
    <property type="match status" value="1"/>
</dbReference>
<dbReference type="RefSeq" id="WP_300984855.1">
    <property type="nucleotide sequence ID" value="NZ_CP129236.1"/>
</dbReference>
<keyword evidence="11 12" id="KW-0482">Metalloprotease</keyword>
<evidence type="ECO:0000256" key="3">
    <source>
        <dbReference type="ARBA" id="ARBA00009388"/>
    </source>
</evidence>
<dbReference type="InterPro" id="IPR023612">
    <property type="entry name" value="Peptidase_M4"/>
</dbReference>
<evidence type="ECO:0000256" key="10">
    <source>
        <dbReference type="ARBA" id="ARBA00022837"/>
    </source>
</evidence>
<keyword evidence="6" id="KW-0479">Metal-binding</keyword>
<evidence type="ECO:0000256" key="8">
    <source>
        <dbReference type="ARBA" id="ARBA00022801"/>
    </source>
</evidence>
<comment type="caution">
    <text evidence="17">The sequence shown here is derived from an EMBL/GenBank/DDBJ whole genome shotgun (WGS) entry which is preliminary data.</text>
</comment>
<evidence type="ECO:0000256" key="11">
    <source>
        <dbReference type="ARBA" id="ARBA00023049"/>
    </source>
</evidence>
<keyword evidence="9 12" id="KW-0862">Zinc</keyword>
<dbReference type="InterPro" id="IPR013856">
    <property type="entry name" value="Peptidase_M4_domain"/>
</dbReference>
<dbReference type="PRINTS" id="PR00730">
    <property type="entry name" value="THERMOLYSIN"/>
</dbReference>
<comment type="cofactor">
    <cofactor evidence="1 12">
        <name>Zn(2+)</name>
        <dbReference type="ChEBI" id="CHEBI:29105"/>
    </cofactor>
</comment>
<accession>A0ABT8N0C9</accession>
<evidence type="ECO:0000256" key="9">
    <source>
        <dbReference type="ARBA" id="ARBA00022833"/>
    </source>
</evidence>
<proteinExistence type="inferred from homology"/>
<evidence type="ECO:0000256" key="1">
    <source>
        <dbReference type="ARBA" id="ARBA00001947"/>
    </source>
</evidence>
<feature type="chain" id="PRO_5044999686" description="Neutral metalloproteinase" evidence="12">
    <location>
        <begin position="27"/>
        <end position="546"/>
    </location>
</feature>
<gene>
    <name evidence="17" type="ORF">QWY14_04370</name>
</gene>
<feature type="signal peptide" evidence="12">
    <location>
        <begin position="1"/>
        <end position="26"/>
    </location>
</feature>
<evidence type="ECO:0000313" key="18">
    <source>
        <dbReference type="Proteomes" id="UP001172055"/>
    </source>
</evidence>
<evidence type="ECO:0000313" key="17">
    <source>
        <dbReference type="EMBL" id="MDN7241010.1"/>
    </source>
</evidence>
<reference evidence="17 18" key="1">
    <citation type="submission" date="2023-06" db="EMBL/GenBank/DDBJ databases">
        <title>Novel species in genus Planococcus.</title>
        <authorList>
            <person name="Ning S."/>
        </authorList>
    </citation>
    <scope>NUCLEOTIDE SEQUENCE [LARGE SCALE GENOMIC DNA]</scope>
    <source>
        <strain evidence="17 18">N028</strain>
    </source>
</reference>
<evidence type="ECO:0000256" key="5">
    <source>
        <dbReference type="ARBA" id="ARBA00022670"/>
    </source>
</evidence>
<dbReference type="Pfam" id="PF02868">
    <property type="entry name" value="Peptidase_M4_C"/>
    <property type="match status" value="1"/>
</dbReference>
<dbReference type="InterPro" id="IPR050728">
    <property type="entry name" value="Zinc_Metalloprotease_M4"/>
</dbReference>
<dbReference type="Pfam" id="PF01447">
    <property type="entry name" value="Peptidase_M4"/>
    <property type="match status" value="1"/>
</dbReference>
<keyword evidence="4 12" id="KW-0964">Secreted</keyword>
<evidence type="ECO:0000259" key="15">
    <source>
        <dbReference type="Pfam" id="PF03413"/>
    </source>
</evidence>
<dbReference type="Pfam" id="PF07504">
    <property type="entry name" value="FTP"/>
    <property type="match status" value="1"/>
</dbReference>
<organism evidence="17 18">
    <name type="scientific">Planococcus shixiaomingii</name>
    <dbReference type="NCBI Taxonomy" id="3058393"/>
    <lineage>
        <taxon>Bacteria</taxon>
        <taxon>Bacillati</taxon>
        <taxon>Bacillota</taxon>
        <taxon>Bacilli</taxon>
        <taxon>Bacillales</taxon>
        <taxon>Caryophanaceae</taxon>
        <taxon>Planococcus</taxon>
    </lineage>
</organism>
<keyword evidence="18" id="KW-1185">Reference proteome</keyword>
<feature type="domain" description="Peptidase M4 C-terminal" evidence="14">
    <location>
        <begin position="383"/>
        <end position="544"/>
    </location>
</feature>
<dbReference type="Pfam" id="PF03413">
    <property type="entry name" value="PepSY"/>
    <property type="match status" value="1"/>
</dbReference>
<dbReference type="EMBL" id="JAUJWV010000001">
    <property type="protein sequence ID" value="MDN7241010.1"/>
    <property type="molecule type" value="Genomic_DNA"/>
</dbReference>
<dbReference type="InterPro" id="IPR027268">
    <property type="entry name" value="Peptidase_M4/M1_CTD_sf"/>
</dbReference>
<feature type="domain" description="PepSY" evidence="15">
    <location>
        <begin position="149"/>
        <end position="221"/>
    </location>
</feature>
<comment type="similarity">
    <text evidence="3 12">Belongs to the peptidase M4 family.</text>
</comment>
<evidence type="ECO:0000256" key="7">
    <source>
        <dbReference type="ARBA" id="ARBA00022729"/>
    </source>
</evidence>
<keyword evidence="7 12" id="KW-0732">Signal</keyword>
<dbReference type="EC" id="3.4.24.-" evidence="12"/>
<keyword evidence="10" id="KW-0106">Calcium</keyword>
<keyword evidence="8 12" id="KW-0378">Hydrolase</keyword>
<evidence type="ECO:0000256" key="4">
    <source>
        <dbReference type="ARBA" id="ARBA00022525"/>
    </source>
</evidence>
<feature type="domain" description="FTP" evidence="16">
    <location>
        <begin position="84"/>
        <end position="133"/>
    </location>
</feature>
<evidence type="ECO:0000256" key="6">
    <source>
        <dbReference type="ARBA" id="ARBA00022723"/>
    </source>
</evidence>
<dbReference type="InterPro" id="IPR025711">
    <property type="entry name" value="PepSY"/>
</dbReference>
<feature type="domain" description="Peptidase M4" evidence="13">
    <location>
        <begin position="238"/>
        <end position="380"/>
    </location>
</feature>
<dbReference type="InterPro" id="IPR001570">
    <property type="entry name" value="Peptidase_M4_C_domain"/>
</dbReference>
<dbReference type="PANTHER" id="PTHR33794:SF3">
    <property type="entry name" value="NEUTRAL PROTEASE B"/>
    <property type="match status" value="1"/>
</dbReference>
<dbReference type="Gene3D" id="1.10.390.10">
    <property type="entry name" value="Neutral Protease Domain 2"/>
    <property type="match status" value="1"/>
</dbReference>
<evidence type="ECO:0000259" key="13">
    <source>
        <dbReference type="Pfam" id="PF01447"/>
    </source>
</evidence>
<dbReference type="PANTHER" id="PTHR33794">
    <property type="entry name" value="BACILLOLYSIN"/>
    <property type="match status" value="1"/>
</dbReference>
<dbReference type="Proteomes" id="UP001172055">
    <property type="component" value="Unassembled WGS sequence"/>
</dbReference>
<keyword evidence="5 12" id="KW-0645">Protease</keyword>
<sequence>MKKHLLSSVSLSVVLVMSALSSSVSAASNNGDDEQVSINSASGSPNFIAGTLSAPSSKKPQEIVFSYLKEKENLYSIDGGTPKNFELISETVDELGITNLKLQQLYNGIPVFGAILAAHVSRDGVLTSISGELAKDFGNLDMVEQSDLLTAEEAKSIVLANIRAELHAAPEIVAEENPSLVIFIENGEAKLAYSSRTEFLVPEPGNYQFFIDAETGEILSSYNQIHSADPQGTDAVSSGKGVLGDKKKVRTVKNKEGSYLLDRTRGKGILTYDAATKLLIPGKLWLDADHKFNAAYDGAAVDAHAYAGQTFDYFKKVHGRSSYDGKGARIISTVHYGKDYNNAFWSGSQMVYGDGDGSVFIPLSGALDVVAHELTHAVTQTSAKLIYQGDSGAINESLSDIFGAIIEGHYSDGPDWQIAEDIFTPQKDGDALRSLADPTLNGLPDHYTKRYIGTEDFGGVHINSSISNKAAYLLANGGTHYSVNVNGIGSDKTGAIFFRTLTQYLTPNTTFRQFRVAAIQAATDLYGASSPEVSSVKAAFSAIGLN</sequence>